<keyword evidence="1" id="KW-0472">Membrane</keyword>
<reference evidence="2 3" key="2">
    <citation type="journal article" date="2016" name="J. Biotechnol.">
        <title>Complete genome sequence of Arthrobacter alpinus ERGS4:06, a yellow pigmented bacterium tolerant to cold and radiations isolated from Sikkim Himalaya.</title>
        <authorList>
            <person name="Kumar R."/>
            <person name="Singh D."/>
            <person name="Swarnkar M.K."/>
            <person name="Singh A.K."/>
            <person name="Kumar S."/>
        </authorList>
    </citation>
    <scope>NUCLEOTIDE SEQUENCE [LARGE SCALE GENOMIC DNA]</scope>
    <source>
        <strain evidence="2 3">ERGS4:06</strain>
        <plasmid evidence="2 3">pRK01</plasmid>
    </source>
</reference>
<dbReference type="EMBL" id="CP013201">
    <property type="protein sequence ID" value="ALO68701.1"/>
    <property type="molecule type" value="Genomic_DNA"/>
</dbReference>
<dbReference type="AlphaFoldDB" id="A0A0S2M4P2"/>
<keyword evidence="1" id="KW-1133">Transmembrane helix</keyword>
<feature type="transmembrane region" description="Helical" evidence="1">
    <location>
        <begin position="26"/>
        <end position="46"/>
    </location>
</feature>
<feature type="transmembrane region" description="Helical" evidence="1">
    <location>
        <begin position="52"/>
        <end position="71"/>
    </location>
</feature>
<accession>A0A0S2M4P2</accession>
<organism evidence="2 3">
    <name type="scientific">Arthrobacter alpinus</name>
    <dbReference type="NCBI Taxonomy" id="656366"/>
    <lineage>
        <taxon>Bacteria</taxon>
        <taxon>Bacillati</taxon>
        <taxon>Actinomycetota</taxon>
        <taxon>Actinomycetes</taxon>
        <taxon>Micrococcales</taxon>
        <taxon>Micrococcaceae</taxon>
        <taxon>Arthrobacter</taxon>
    </lineage>
</organism>
<evidence type="ECO:0000313" key="3">
    <source>
        <dbReference type="Proteomes" id="UP000059574"/>
    </source>
</evidence>
<evidence type="ECO:0000256" key="1">
    <source>
        <dbReference type="SAM" id="Phobius"/>
    </source>
</evidence>
<keyword evidence="1" id="KW-0812">Transmembrane</keyword>
<reference evidence="3" key="1">
    <citation type="submission" date="2015-11" db="EMBL/GenBank/DDBJ databases">
        <authorList>
            <person name="Kumar R."/>
            <person name="Singh D."/>
            <person name="Swarnkar M.K."/>
            <person name="Singh A.K."/>
            <person name="Kumar S."/>
        </authorList>
    </citation>
    <scope>NUCLEOTIDE SEQUENCE [LARGE SCALE GENOMIC DNA]</scope>
    <source>
        <strain evidence="3">ERGS4:06</strain>
        <plasmid evidence="3">pRK01</plasmid>
    </source>
</reference>
<dbReference type="RefSeq" id="WP_062294116.1">
    <property type="nucleotide sequence ID" value="NZ_CP013201.1"/>
</dbReference>
<dbReference type="Pfam" id="PF13727">
    <property type="entry name" value="CoA_binding_3"/>
    <property type="match status" value="1"/>
</dbReference>
<proteinExistence type="predicted"/>
<dbReference type="Proteomes" id="UP000059574">
    <property type="component" value="Plasmid pRK01"/>
</dbReference>
<protein>
    <submittedName>
        <fullName evidence="2">Uncharacterized protein</fullName>
    </submittedName>
</protein>
<geneLocation type="plasmid" evidence="2 3">
    <name>pRK01</name>
</geneLocation>
<keyword evidence="2" id="KW-0614">Plasmid</keyword>
<name>A0A0S2M4P2_9MICC</name>
<sequence length="188" mass="20456">MERGSELFRTRDKRIFGSGATEYKRIIHSTLRAFGLLAIFLVVLKFDIARGFFAIALPLGVLLLLVSRWLWRRWLARRRAAGSYFSNAVVMGGTEDAGYVISQLRSNPGTGYKVAGVALTSLTAGTELTPPWYRVPVFSSEAQLEKILSATGADTVIVAGNLPGGPSAIQQLGWDLGELHTELVLSST</sequence>
<gene>
    <name evidence="2" type="ORF">AS189_19140</name>
</gene>
<evidence type="ECO:0000313" key="2">
    <source>
        <dbReference type="EMBL" id="ALO68701.1"/>
    </source>
</evidence>